<keyword evidence="3" id="KW-0520">NAD</keyword>
<dbReference type="Pfam" id="PF02826">
    <property type="entry name" value="2-Hacid_dh_C"/>
    <property type="match status" value="1"/>
</dbReference>
<dbReference type="InterPro" id="IPR050857">
    <property type="entry name" value="D-2-hydroxyacid_DH"/>
</dbReference>
<evidence type="ECO:0000313" key="9">
    <source>
        <dbReference type="Proteomes" id="UP001055111"/>
    </source>
</evidence>
<sequence>MAQDRDGHAGQRPLRDDGNTRGGHSRHVARLQRSGRSAGMICNERTGAQDDGRIGRNRFDRNRLRHMHNIAILDDFQNTALRFGDWDSLREHANITVFTNTISDEDDLVERLQPYDILCVMRERTWFTQRILSRLPNLKLLASTGPWNAAIDIEAAHELGITVCGTASSPTAAAELAWALILAATRHIPSEVASFRNGGWQVSVGGDLHGRTIGLLGLGYTGGATARVAQAFGMRTIAWSQNMTRESAAKHGALYVPKEELFASSDILSVHVRLSDRTRDLIGAAELATMQPHALLVNTARGPIVNEQALIDALRAKRIAGAALDVFDQEPLPATHPFRSLDNVIATSHIGYVTDESYRIYYGESVENIRAWIGGTPVRVLTPAKREISYIAQSA</sequence>
<dbReference type="AlphaFoldDB" id="A0AA37MHV4"/>
<evidence type="ECO:0000256" key="3">
    <source>
        <dbReference type="ARBA" id="ARBA00023027"/>
    </source>
</evidence>
<dbReference type="InterPro" id="IPR006140">
    <property type="entry name" value="D-isomer_DH_NAD-bd"/>
</dbReference>
<dbReference type="Gene3D" id="3.40.50.720">
    <property type="entry name" value="NAD(P)-binding Rossmann-like Domain"/>
    <property type="match status" value="2"/>
</dbReference>
<evidence type="ECO:0000256" key="4">
    <source>
        <dbReference type="RuleBase" id="RU003719"/>
    </source>
</evidence>
<feature type="domain" description="D-isomer specific 2-hydroxyacid dehydrogenase NAD-binding" evidence="7">
    <location>
        <begin position="179"/>
        <end position="351"/>
    </location>
</feature>
<dbReference type="InterPro" id="IPR006139">
    <property type="entry name" value="D-isomer_2_OHA_DH_cat_dom"/>
</dbReference>
<dbReference type="PANTHER" id="PTHR42789">
    <property type="entry name" value="D-ISOMER SPECIFIC 2-HYDROXYACID DEHYDROGENASE FAMILY PROTEIN (AFU_ORTHOLOGUE AFUA_6G10090)"/>
    <property type="match status" value="1"/>
</dbReference>
<dbReference type="Pfam" id="PF00389">
    <property type="entry name" value="2-Hacid_dh"/>
    <property type="match status" value="1"/>
</dbReference>
<proteinExistence type="inferred from homology"/>
<dbReference type="SUPFAM" id="SSF52283">
    <property type="entry name" value="Formate/glycerate dehydrogenase catalytic domain-like"/>
    <property type="match status" value="1"/>
</dbReference>
<feature type="domain" description="D-isomer specific 2-hydroxyacid dehydrogenase catalytic" evidence="6">
    <location>
        <begin position="85"/>
        <end position="378"/>
    </location>
</feature>
<evidence type="ECO:0000259" key="7">
    <source>
        <dbReference type="Pfam" id="PF02826"/>
    </source>
</evidence>
<evidence type="ECO:0000256" key="1">
    <source>
        <dbReference type="ARBA" id="ARBA00005854"/>
    </source>
</evidence>
<organism evidence="8 9">
    <name type="scientific">Caballeronia novacaledonica</name>
    <dbReference type="NCBI Taxonomy" id="1544861"/>
    <lineage>
        <taxon>Bacteria</taxon>
        <taxon>Pseudomonadati</taxon>
        <taxon>Pseudomonadota</taxon>
        <taxon>Betaproteobacteria</taxon>
        <taxon>Burkholderiales</taxon>
        <taxon>Burkholderiaceae</taxon>
        <taxon>Caballeronia</taxon>
    </lineage>
</organism>
<keyword evidence="2 4" id="KW-0560">Oxidoreductase</keyword>
<dbReference type="InterPro" id="IPR036291">
    <property type="entry name" value="NAD(P)-bd_dom_sf"/>
</dbReference>
<dbReference type="CDD" id="cd12169">
    <property type="entry name" value="PGDH_like_1"/>
    <property type="match status" value="1"/>
</dbReference>
<evidence type="ECO:0000259" key="6">
    <source>
        <dbReference type="Pfam" id="PF00389"/>
    </source>
</evidence>
<gene>
    <name evidence="8" type="ORF">CBA19CS42_23285</name>
</gene>
<feature type="compositionally biased region" description="Basic and acidic residues" evidence="5">
    <location>
        <begin position="1"/>
        <end position="19"/>
    </location>
</feature>
<evidence type="ECO:0000313" key="8">
    <source>
        <dbReference type="EMBL" id="GJH27495.1"/>
    </source>
</evidence>
<evidence type="ECO:0000256" key="2">
    <source>
        <dbReference type="ARBA" id="ARBA00023002"/>
    </source>
</evidence>
<dbReference type="SUPFAM" id="SSF51735">
    <property type="entry name" value="NAD(P)-binding Rossmann-fold domains"/>
    <property type="match status" value="1"/>
</dbReference>
<comment type="similarity">
    <text evidence="1 4">Belongs to the D-isomer specific 2-hydroxyacid dehydrogenase family.</text>
</comment>
<dbReference type="FunFam" id="3.40.50.720:FF:000203">
    <property type="entry name" value="D-3-phosphoglycerate dehydrogenase (SerA)"/>
    <property type="match status" value="1"/>
</dbReference>
<dbReference type="Proteomes" id="UP001055111">
    <property type="component" value="Unassembled WGS sequence"/>
</dbReference>
<comment type="caution">
    <text evidence="8">The sequence shown here is derived from an EMBL/GenBank/DDBJ whole genome shotgun (WGS) entry which is preliminary data.</text>
</comment>
<dbReference type="PANTHER" id="PTHR42789:SF1">
    <property type="entry name" value="D-ISOMER SPECIFIC 2-HYDROXYACID DEHYDROGENASE FAMILY PROTEIN (AFU_ORTHOLOGUE AFUA_6G10090)"/>
    <property type="match status" value="1"/>
</dbReference>
<feature type="region of interest" description="Disordered" evidence="5">
    <location>
        <begin position="1"/>
        <end position="49"/>
    </location>
</feature>
<dbReference type="GO" id="GO:0016616">
    <property type="term" value="F:oxidoreductase activity, acting on the CH-OH group of donors, NAD or NADP as acceptor"/>
    <property type="evidence" value="ECO:0007669"/>
    <property type="project" value="InterPro"/>
</dbReference>
<name>A0AA37MHV4_9BURK</name>
<accession>A0AA37MHV4</accession>
<protein>
    <submittedName>
        <fullName evidence="8">D-2-hydroxyacid dehydrogenase family protein</fullName>
    </submittedName>
</protein>
<dbReference type="EMBL" id="BPUS01000010">
    <property type="protein sequence ID" value="GJH27495.1"/>
    <property type="molecule type" value="Genomic_DNA"/>
</dbReference>
<dbReference type="GO" id="GO:0051287">
    <property type="term" value="F:NAD binding"/>
    <property type="evidence" value="ECO:0007669"/>
    <property type="project" value="InterPro"/>
</dbReference>
<evidence type="ECO:0000256" key="5">
    <source>
        <dbReference type="SAM" id="MobiDB-lite"/>
    </source>
</evidence>
<reference evidence="8" key="1">
    <citation type="submission" date="2022-09" db="EMBL/GenBank/DDBJ databases">
        <title>Isolation and characterization of 3-chlorobenzoate degrading bacteria from soils in Shizuoka.</title>
        <authorList>
            <person name="Ifat A."/>
            <person name="Ogawa N."/>
            <person name="Kimbara K."/>
            <person name="Moriuchi R."/>
            <person name="Dohra H."/>
            <person name="Shintani M."/>
        </authorList>
    </citation>
    <scope>NUCLEOTIDE SEQUENCE</scope>
    <source>
        <strain evidence="8">19CS4-2</strain>
    </source>
</reference>